<evidence type="ECO:0000313" key="4">
    <source>
        <dbReference type="Proteomes" id="UP000603369"/>
    </source>
</evidence>
<evidence type="ECO:0000256" key="2">
    <source>
        <dbReference type="SAM" id="Phobius"/>
    </source>
</evidence>
<feature type="transmembrane region" description="Helical" evidence="2">
    <location>
        <begin position="331"/>
        <end position="353"/>
    </location>
</feature>
<name>A0A8I1I2N5_9CORY</name>
<protein>
    <recommendedName>
        <fullName evidence="5">X-X-X-Leu-X-X-Gly heptad repeat-containing protein</fullName>
    </recommendedName>
</protein>
<dbReference type="AlphaFoldDB" id="A0A8I1I2N5"/>
<keyword evidence="2" id="KW-0812">Transmembrane</keyword>
<dbReference type="NCBIfam" id="TIGR03057">
    <property type="entry name" value="xxxLxxG_by_4"/>
    <property type="match status" value="2"/>
</dbReference>
<evidence type="ECO:0000313" key="3">
    <source>
        <dbReference type="EMBL" id="MBK3428328.1"/>
    </source>
</evidence>
<evidence type="ECO:0008006" key="5">
    <source>
        <dbReference type="Google" id="ProtNLM"/>
    </source>
</evidence>
<sequence length="482" mass="49276">MTSRLASPDAASPSRWRSVLLILLLALPLIIGAAVAGLAQWEPAHTWSSAAQPFGAPRENSASPEVKEAAEAASRAQAQASMLKSGATQLDDGTGELNKGADELGGGVDKLATGSQELVAGLNQLQSGTNTLGGGATELANGVGGAVDQVVGLGAVQGQILQAIDGTMRDLEGNKSKEAKEIRSQLGDLRAQVNNFRLDNSVTDQLKKLKDGSRDLSNQLAVNGYAYHDGVNQAVSGAQELNEGIAELNKRVGEAQEGVDKLDDGAGKLSTMAAQNQTNVGDIQRALPPAHTATDGPAHLLSPIVAMLVSALVLLAGAAAGVAWQVGFRPWLTVFGGTLAAVAIGEILLFVLATGFTPVAAVWAGAALLLGALSMAAITRGLLGLCGITAGSILAALFGIGQTALVGWLWKSAAIAGVSKVWQVVSNLLPLNWTTAAVTAAGNEGEQAVLWTGVAVLLAITLIGLSAKWWVPSTGKFKPTVH</sequence>
<feature type="region of interest" description="Disordered" evidence="1">
    <location>
        <begin position="78"/>
        <end position="102"/>
    </location>
</feature>
<dbReference type="RefSeq" id="WP_200435918.1">
    <property type="nucleotide sequence ID" value="NZ_JAEHFL010000010.1"/>
</dbReference>
<keyword evidence="4" id="KW-1185">Reference proteome</keyword>
<feature type="transmembrane region" description="Helical" evidence="2">
    <location>
        <begin position="359"/>
        <end position="378"/>
    </location>
</feature>
<dbReference type="EMBL" id="JAEHFL010000010">
    <property type="protein sequence ID" value="MBK3428328.1"/>
    <property type="molecule type" value="Genomic_DNA"/>
</dbReference>
<keyword evidence="2" id="KW-0472">Membrane</keyword>
<comment type="caution">
    <text evidence="3">The sequence shown here is derived from an EMBL/GenBank/DDBJ whole genome shotgun (WGS) entry which is preliminary data.</text>
</comment>
<feature type="transmembrane region" description="Helical" evidence="2">
    <location>
        <begin position="448"/>
        <end position="471"/>
    </location>
</feature>
<accession>A0A8I1I2N5</accession>
<organism evidence="3 4">
    <name type="scientific">Corynebacterium tuberculostearicum</name>
    <dbReference type="NCBI Taxonomy" id="38304"/>
    <lineage>
        <taxon>Bacteria</taxon>
        <taxon>Bacillati</taxon>
        <taxon>Actinomycetota</taxon>
        <taxon>Actinomycetes</taxon>
        <taxon>Mycobacteriales</taxon>
        <taxon>Corynebacteriaceae</taxon>
        <taxon>Corynebacterium</taxon>
    </lineage>
</organism>
<dbReference type="Proteomes" id="UP000603369">
    <property type="component" value="Unassembled WGS sequence"/>
</dbReference>
<gene>
    <name evidence="3" type="ORF">JDP02_07365</name>
</gene>
<dbReference type="InterPro" id="IPR023908">
    <property type="entry name" value="xxxLxxG_rpt"/>
</dbReference>
<keyword evidence="2" id="KW-1133">Transmembrane helix</keyword>
<evidence type="ECO:0000256" key="1">
    <source>
        <dbReference type="SAM" id="MobiDB-lite"/>
    </source>
</evidence>
<proteinExistence type="predicted"/>
<reference evidence="3 4" key="1">
    <citation type="submission" date="2020-12" db="EMBL/GenBank/DDBJ databases">
        <title>Draft genome sequence of the commensal strain Corynebacterium tuberculostearicum MFP09/CIP 102622 isolated from human skin.</title>
        <authorList>
            <person name="Boukerb A.M."/>
            <person name="Janvier X."/>
            <person name="Feuilloley M.G.J."/>
            <person name="Groboillot A."/>
        </authorList>
    </citation>
    <scope>NUCLEOTIDE SEQUENCE [LARGE SCALE GENOMIC DNA]</scope>
    <source>
        <strain evidence="3 4">CIP 102622</strain>
    </source>
</reference>
<feature type="transmembrane region" description="Helical" evidence="2">
    <location>
        <begin position="385"/>
        <end position="410"/>
    </location>
</feature>
<feature type="transmembrane region" description="Helical" evidence="2">
    <location>
        <begin position="300"/>
        <end position="324"/>
    </location>
</feature>